<evidence type="ECO:0000259" key="1">
    <source>
        <dbReference type="Pfam" id="PF00857"/>
    </source>
</evidence>
<dbReference type="InterPro" id="IPR036380">
    <property type="entry name" value="Isochorismatase-like_sf"/>
</dbReference>
<evidence type="ECO:0000313" key="2">
    <source>
        <dbReference type="EMBL" id="GAG85846.1"/>
    </source>
</evidence>
<dbReference type="SUPFAM" id="SSF52499">
    <property type="entry name" value="Isochorismatase-like hydrolases"/>
    <property type="match status" value="1"/>
</dbReference>
<dbReference type="AlphaFoldDB" id="X1CNL4"/>
<protein>
    <recommendedName>
        <fullName evidence="1">Isochorismatase-like domain-containing protein</fullName>
    </recommendedName>
</protein>
<accession>X1CNL4</accession>
<dbReference type="InterPro" id="IPR000868">
    <property type="entry name" value="Isochorismatase-like_dom"/>
</dbReference>
<feature type="non-terminal residue" evidence="2">
    <location>
        <position position="1"/>
    </location>
</feature>
<name>X1CNL4_9ZZZZ</name>
<reference evidence="2" key="1">
    <citation type="journal article" date="2014" name="Front. Microbiol.">
        <title>High frequency of phylogenetically diverse reductive dehalogenase-homologous genes in deep subseafloor sedimentary metagenomes.</title>
        <authorList>
            <person name="Kawai M."/>
            <person name="Futagami T."/>
            <person name="Toyoda A."/>
            <person name="Takaki Y."/>
            <person name="Nishi S."/>
            <person name="Hori S."/>
            <person name="Arai W."/>
            <person name="Tsubouchi T."/>
            <person name="Morono Y."/>
            <person name="Uchiyama I."/>
            <person name="Ito T."/>
            <person name="Fujiyama A."/>
            <person name="Inagaki F."/>
            <person name="Takami H."/>
        </authorList>
    </citation>
    <scope>NUCLEOTIDE SEQUENCE</scope>
    <source>
        <strain evidence="2">Expedition CK06-06</strain>
    </source>
</reference>
<dbReference type="Pfam" id="PF00857">
    <property type="entry name" value="Isochorismatase"/>
    <property type="match status" value="1"/>
</dbReference>
<feature type="domain" description="Isochorismatase-like" evidence="1">
    <location>
        <begin position="1"/>
        <end position="53"/>
    </location>
</feature>
<sequence>THLCCETTARSAFCYDFEVFLPIDSLATYTEELHLNTLKAASHGFGIPITSNELLERKNDG</sequence>
<dbReference type="Gene3D" id="3.40.50.850">
    <property type="entry name" value="Isochorismatase-like"/>
    <property type="match status" value="1"/>
</dbReference>
<dbReference type="EMBL" id="BART01016759">
    <property type="protein sequence ID" value="GAG85846.1"/>
    <property type="molecule type" value="Genomic_DNA"/>
</dbReference>
<organism evidence="2">
    <name type="scientific">marine sediment metagenome</name>
    <dbReference type="NCBI Taxonomy" id="412755"/>
    <lineage>
        <taxon>unclassified sequences</taxon>
        <taxon>metagenomes</taxon>
        <taxon>ecological metagenomes</taxon>
    </lineage>
</organism>
<gene>
    <name evidence="2" type="ORF">S01H4_32137</name>
</gene>
<proteinExistence type="predicted"/>
<comment type="caution">
    <text evidence="2">The sequence shown here is derived from an EMBL/GenBank/DDBJ whole genome shotgun (WGS) entry which is preliminary data.</text>
</comment>